<dbReference type="FunCoup" id="A0A3Q7G5V7">
    <property type="interactions" value="18"/>
</dbReference>
<dbReference type="PaxDb" id="4081-Solyc04g055240.1.1"/>
<reference evidence="2" key="1">
    <citation type="journal article" date="2012" name="Nature">
        <title>The tomato genome sequence provides insights into fleshy fruit evolution.</title>
        <authorList>
            <consortium name="Tomato Genome Consortium"/>
        </authorList>
    </citation>
    <scope>NUCLEOTIDE SEQUENCE [LARGE SCALE GENOMIC DNA]</scope>
    <source>
        <strain evidence="2">cv. Heinz 1706</strain>
    </source>
</reference>
<accession>A0A3Q7G5V7</accession>
<dbReference type="SUPFAM" id="SSF81383">
    <property type="entry name" value="F-box domain"/>
    <property type="match status" value="1"/>
</dbReference>
<dbReference type="AlphaFoldDB" id="A0A3Q7G5V7"/>
<dbReference type="EnsemblPlants" id="Solyc04g055203.1.1">
    <property type="protein sequence ID" value="Solyc04g055203.1.1"/>
    <property type="gene ID" value="Solyc04g055203.1"/>
</dbReference>
<dbReference type="PANTHER" id="PTHR44259">
    <property type="entry name" value="OS07G0183000 PROTEIN-RELATED"/>
    <property type="match status" value="1"/>
</dbReference>
<dbReference type="InterPro" id="IPR001810">
    <property type="entry name" value="F-box_dom"/>
</dbReference>
<dbReference type="STRING" id="4081.A0A3Q7G5V7"/>
<dbReference type="InterPro" id="IPR050942">
    <property type="entry name" value="F-box_BR-signaling"/>
</dbReference>
<proteinExistence type="predicted"/>
<evidence type="ECO:0000259" key="1">
    <source>
        <dbReference type="SMART" id="SM00256"/>
    </source>
</evidence>
<dbReference type="Gene3D" id="1.20.1280.50">
    <property type="match status" value="1"/>
</dbReference>
<dbReference type="Proteomes" id="UP000004994">
    <property type="component" value="Chromosome 4"/>
</dbReference>
<dbReference type="Gramene" id="Solyc04g055203.1.1">
    <property type="protein sequence ID" value="Solyc04g055203.1.1"/>
    <property type="gene ID" value="Solyc04g055203.1"/>
</dbReference>
<keyword evidence="3" id="KW-1185">Reference proteome</keyword>
<dbReference type="OMA" id="FRESYLV"/>
<dbReference type="InParanoid" id="A0A3Q7G5V7"/>
<evidence type="ECO:0000313" key="2">
    <source>
        <dbReference type="EnsemblPlants" id="Solyc04g055203.1.1"/>
    </source>
</evidence>
<name>A0A3Q7G5V7_SOLLC</name>
<reference evidence="2" key="2">
    <citation type="submission" date="2019-01" db="UniProtKB">
        <authorList>
            <consortium name="EnsemblPlants"/>
        </authorList>
    </citation>
    <scope>IDENTIFICATION</scope>
    <source>
        <strain evidence="2">cv. Heinz 1706</strain>
    </source>
</reference>
<organism evidence="2">
    <name type="scientific">Solanum lycopersicum</name>
    <name type="common">Tomato</name>
    <name type="synonym">Lycopersicon esculentum</name>
    <dbReference type="NCBI Taxonomy" id="4081"/>
    <lineage>
        <taxon>Eukaryota</taxon>
        <taxon>Viridiplantae</taxon>
        <taxon>Streptophyta</taxon>
        <taxon>Embryophyta</taxon>
        <taxon>Tracheophyta</taxon>
        <taxon>Spermatophyta</taxon>
        <taxon>Magnoliopsida</taxon>
        <taxon>eudicotyledons</taxon>
        <taxon>Gunneridae</taxon>
        <taxon>Pentapetalae</taxon>
        <taxon>asterids</taxon>
        <taxon>lamiids</taxon>
        <taxon>Solanales</taxon>
        <taxon>Solanaceae</taxon>
        <taxon>Solanoideae</taxon>
        <taxon>Solaneae</taxon>
        <taxon>Solanum</taxon>
        <taxon>Solanum subgen. Lycopersicon</taxon>
    </lineage>
</organism>
<feature type="domain" description="F-box" evidence="1">
    <location>
        <begin position="91"/>
        <end position="132"/>
    </location>
</feature>
<protein>
    <recommendedName>
        <fullName evidence="1">F-box domain-containing protein</fullName>
    </recommendedName>
</protein>
<evidence type="ECO:0000313" key="3">
    <source>
        <dbReference type="Proteomes" id="UP000004994"/>
    </source>
</evidence>
<dbReference type="Pfam" id="PF00646">
    <property type="entry name" value="F-box"/>
    <property type="match status" value="1"/>
</dbReference>
<dbReference type="InterPro" id="IPR036047">
    <property type="entry name" value="F-box-like_dom_sf"/>
</dbReference>
<dbReference type="InterPro" id="IPR005174">
    <property type="entry name" value="KIB1-4_b-propeller"/>
</dbReference>
<dbReference type="SMART" id="SM00256">
    <property type="entry name" value="FBOX"/>
    <property type="match status" value="1"/>
</dbReference>
<sequence length="476" mass="54303">MRNSVSCIILLSKETPLVFLESSGCLTAVLGEFCLSYRRTKWLLNKKPQRASSSCQRWLGHKLGIFLTFSQYYYQIISLARASKMPDWSKLQSDILGVILSRMDMIEDYLNFSSVCKSWHSVAKEHRFISDLPRAPWLMLAEEDDGDEDDNTCRKFYSFYNDMIFKKRIPEAHGKGCMESMGWLITVGKEDGEISLLHPFSGVQIQLPHQNTTTLYEFNRTRFPWIFIKKAVLSANPSHTPDYVLMVIEGKTERLSFWRPGDLLWTMITKSIRFGYFSDVIYFNGSFYAITYGGCIQVCDFTGPDPPSIRIIMQIARCIDCKYYILESLGSLFAVTQSGVGLRYVEDDSERIRLTLIPAIYDHDEVIRCMSGTIFFFVFKIDLDAHIYTPITDLGDRAFFLGANASFSVQASQFPGIKPNHIYFTDNCLGAYLHSKRGGGLDMGMFNLADSSFQPHYDGVSLSRVCPPIWVTPTLC</sequence>
<dbReference type="Pfam" id="PF03478">
    <property type="entry name" value="Beta-prop_KIB1-4"/>
    <property type="match status" value="1"/>
</dbReference>
<dbReference type="PANTHER" id="PTHR44259:SF74">
    <property type="entry name" value="F-BOX DOMAIN-CONTAINING PROTEIN"/>
    <property type="match status" value="1"/>
</dbReference>